<protein>
    <submittedName>
        <fullName evidence="6">Uncharacterized protein</fullName>
    </submittedName>
</protein>
<dbReference type="Gene3D" id="1.20.1250.20">
    <property type="entry name" value="MFS general substrate transporter like domains"/>
    <property type="match status" value="1"/>
</dbReference>
<dbReference type="Pfam" id="PF07690">
    <property type="entry name" value="MFS_1"/>
    <property type="match status" value="1"/>
</dbReference>
<evidence type="ECO:0000256" key="5">
    <source>
        <dbReference type="SAM" id="Phobius"/>
    </source>
</evidence>
<reference evidence="6 7" key="1">
    <citation type="submission" date="2022-04" db="EMBL/GenBank/DDBJ databases">
        <title>Chromosome-level reference genomes for two strains of Caenorhabditis briggsae: an improved platform for comparative genomics.</title>
        <authorList>
            <person name="Stevens L."/>
            <person name="Andersen E."/>
        </authorList>
    </citation>
    <scope>NUCLEOTIDE SEQUENCE [LARGE SCALE GENOMIC DNA]</scope>
    <source>
        <strain evidence="6">VX34</strain>
        <tissue evidence="6">Whole-organism</tissue>
    </source>
</reference>
<sequence length="526" mass="59658">MKCFEYIQGKKFVKVNRIQFTKSAGRVITPHCVFFPNGQREKQANMGFWTDVWDRIKSWKITVEPLMFVLAACNTAVGIVSPALKEGKMRRYYPAPPDIHGKDLDKYYNKKMVMWDNYYEYINLPIACIFGIIYGGYSDHRGRKYPMLIGILSVLVSNAMNLLMWDENTDWPLTWTYPTAAVTGFLGDFLLTMSCINAYIADEFPDKITLSYRMVVVSILFSLGSFVASRFVKDLIKWTSKPSVMIIAEGGYLLTFIISLFVLEQKKPKSKSSLLKEDETISTIENAENSSLAFIPNTVVEEKQSVLEIIKISFVSLYDAAKIFVLPRAAHRRLFLYLCFAANFLDQFVWGEEKGLLGTYVRLPPFKWDTNTYADYKSWRPIVQIVGMTVGMLFFKRICHFRDTFIISLAILSMAGCVLMIGLAQASWMIFASLGPGSLHGLLNPMSYTFMACIVEPDEIGKAYAISSVAQKLAGIAQSLVLQNIYIATVDWYQGFVWLLMAAISFFAVAIYLVVHVMAKRENIGS</sequence>
<keyword evidence="7" id="KW-1185">Reference proteome</keyword>
<comment type="subcellular location">
    <subcellularLocation>
        <location evidence="1">Membrane</location>
        <topology evidence="1">Multi-pass membrane protein</topology>
    </subcellularLocation>
</comment>
<dbReference type="GO" id="GO:0016020">
    <property type="term" value="C:membrane"/>
    <property type="evidence" value="ECO:0007669"/>
    <property type="project" value="UniProtKB-SubCell"/>
</dbReference>
<feature type="transmembrane region" description="Helical" evidence="5">
    <location>
        <begin position="212"/>
        <end position="232"/>
    </location>
</feature>
<name>A0AAE9JRA9_CAEBR</name>
<keyword evidence="3 5" id="KW-1133">Transmembrane helix</keyword>
<organism evidence="6 7">
    <name type="scientific">Caenorhabditis briggsae</name>
    <dbReference type="NCBI Taxonomy" id="6238"/>
    <lineage>
        <taxon>Eukaryota</taxon>
        <taxon>Metazoa</taxon>
        <taxon>Ecdysozoa</taxon>
        <taxon>Nematoda</taxon>
        <taxon>Chromadorea</taxon>
        <taxon>Rhabditida</taxon>
        <taxon>Rhabditina</taxon>
        <taxon>Rhabditomorpha</taxon>
        <taxon>Rhabditoidea</taxon>
        <taxon>Rhabditidae</taxon>
        <taxon>Peloderinae</taxon>
        <taxon>Caenorhabditis</taxon>
    </lineage>
</organism>
<dbReference type="Proteomes" id="UP000829354">
    <property type="component" value="Chromosome X"/>
</dbReference>
<dbReference type="SUPFAM" id="SSF103473">
    <property type="entry name" value="MFS general substrate transporter"/>
    <property type="match status" value="1"/>
</dbReference>
<evidence type="ECO:0000313" key="6">
    <source>
        <dbReference type="EMBL" id="UMM41475.1"/>
    </source>
</evidence>
<feature type="transmembrane region" description="Helical" evidence="5">
    <location>
        <begin position="147"/>
        <end position="165"/>
    </location>
</feature>
<evidence type="ECO:0000256" key="1">
    <source>
        <dbReference type="ARBA" id="ARBA00004141"/>
    </source>
</evidence>
<evidence type="ECO:0000313" key="7">
    <source>
        <dbReference type="Proteomes" id="UP000829354"/>
    </source>
</evidence>
<accession>A0AAE9JRA9</accession>
<feature type="transmembrane region" description="Helical" evidence="5">
    <location>
        <begin position="118"/>
        <end position="135"/>
    </location>
</feature>
<keyword evidence="2 5" id="KW-0812">Transmembrane</keyword>
<evidence type="ECO:0000256" key="4">
    <source>
        <dbReference type="ARBA" id="ARBA00023136"/>
    </source>
</evidence>
<proteinExistence type="predicted"/>
<feature type="transmembrane region" description="Helical" evidence="5">
    <location>
        <begin position="407"/>
        <end position="431"/>
    </location>
</feature>
<dbReference type="AlphaFoldDB" id="A0AAE9JRA9"/>
<feature type="transmembrane region" description="Helical" evidence="5">
    <location>
        <begin position="244"/>
        <end position="263"/>
    </location>
</feature>
<dbReference type="GO" id="GO:0022857">
    <property type="term" value="F:transmembrane transporter activity"/>
    <property type="evidence" value="ECO:0007669"/>
    <property type="project" value="InterPro"/>
</dbReference>
<evidence type="ECO:0000256" key="3">
    <source>
        <dbReference type="ARBA" id="ARBA00022989"/>
    </source>
</evidence>
<feature type="transmembrane region" description="Helical" evidence="5">
    <location>
        <begin position="65"/>
        <end position="84"/>
    </location>
</feature>
<keyword evidence="4 5" id="KW-0472">Membrane</keyword>
<dbReference type="InterPro" id="IPR036259">
    <property type="entry name" value="MFS_trans_sf"/>
</dbReference>
<feature type="transmembrane region" description="Helical" evidence="5">
    <location>
        <begin position="496"/>
        <end position="519"/>
    </location>
</feature>
<evidence type="ECO:0000256" key="2">
    <source>
        <dbReference type="ARBA" id="ARBA00022692"/>
    </source>
</evidence>
<dbReference type="PANTHER" id="PTHR23507:SF11">
    <property type="entry name" value="SOLUTE CARRIER FAMILY RELATED"/>
    <property type="match status" value="1"/>
</dbReference>
<dbReference type="InterPro" id="IPR011701">
    <property type="entry name" value="MFS"/>
</dbReference>
<feature type="transmembrane region" description="Helical" evidence="5">
    <location>
        <begin position="177"/>
        <end position="200"/>
    </location>
</feature>
<gene>
    <name evidence="6" type="ORF">L5515_017726</name>
</gene>
<dbReference type="PANTHER" id="PTHR23507">
    <property type="entry name" value="ZGC:174356"/>
    <property type="match status" value="1"/>
</dbReference>
<dbReference type="EMBL" id="CP092625">
    <property type="protein sequence ID" value="UMM41475.1"/>
    <property type="molecule type" value="Genomic_DNA"/>
</dbReference>